<evidence type="ECO:0000313" key="3">
    <source>
        <dbReference type="Proteomes" id="UP000008281"/>
    </source>
</evidence>
<sequence length="178" mass="20761">MKSQFLILFLPFLVNCQRELDCGFLNSTFEYEDWKNVTKTYVGGCCTLDCLEWLDTNVSDWREKLDNWNSYIINILYDQHCCNDTPATVGTTETSTIIPFTTPTTTIISVDEHLDCHWLRDPFNYSNGLSYTGSCCTQQCLDYLSWTNPLWMKFYEEFSSRMEFISRLNTEAKCCVGK</sequence>
<organism evidence="3">
    <name type="scientific">Caenorhabditis remanei</name>
    <name type="common">Caenorhabditis vulgaris</name>
    <dbReference type="NCBI Taxonomy" id="31234"/>
    <lineage>
        <taxon>Eukaryota</taxon>
        <taxon>Metazoa</taxon>
        <taxon>Ecdysozoa</taxon>
        <taxon>Nematoda</taxon>
        <taxon>Chromadorea</taxon>
        <taxon>Rhabditida</taxon>
        <taxon>Rhabditina</taxon>
        <taxon>Rhabditomorpha</taxon>
        <taxon>Rhabditoidea</taxon>
        <taxon>Rhabditidae</taxon>
        <taxon>Peloderinae</taxon>
        <taxon>Caenorhabditis</taxon>
    </lineage>
</organism>
<keyword evidence="3" id="KW-1185">Reference proteome</keyword>
<evidence type="ECO:0000313" key="2">
    <source>
        <dbReference type="EMBL" id="EFP09041.1"/>
    </source>
</evidence>
<dbReference type="InParanoid" id="E3MU25"/>
<reference evidence="2" key="1">
    <citation type="submission" date="2007-07" db="EMBL/GenBank/DDBJ databases">
        <title>PCAP assembly of the Caenorhabditis remanei genome.</title>
        <authorList>
            <consortium name="The Caenorhabditis remanei Sequencing Consortium"/>
            <person name="Wilson R.K."/>
        </authorList>
    </citation>
    <scope>NUCLEOTIDE SEQUENCE [LARGE SCALE GENOMIC DNA]</scope>
    <source>
        <strain evidence="2">PB4641</strain>
    </source>
</reference>
<evidence type="ECO:0000256" key="1">
    <source>
        <dbReference type="SAM" id="SignalP"/>
    </source>
</evidence>
<gene>
    <name evidence="2" type="ORF">CRE_22495</name>
</gene>
<dbReference type="Proteomes" id="UP000008281">
    <property type="component" value="Unassembled WGS sequence"/>
</dbReference>
<feature type="signal peptide" evidence="1">
    <location>
        <begin position="1"/>
        <end position="16"/>
    </location>
</feature>
<protein>
    <submittedName>
        <fullName evidence="2">Uncharacterized protein</fullName>
    </submittedName>
</protein>
<keyword evidence="1" id="KW-0732">Signal</keyword>
<accession>E3MU25</accession>
<feature type="chain" id="PRO_5003177485" evidence="1">
    <location>
        <begin position="17"/>
        <end position="178"/>
    </location>
</feature>
<dbReference type="AlphaFoldDB" id="E3MU25"/>
<dbReference type="EMBL" id="DS268478">
    <property type="protein sequence ID" value="EFP09041.1"/>
    <property type="molecule type" value="Genomic_DNA"/>
</dbReference>
<name>E3MU25_CAERE</name>
<proteinExistence type="predicted"/>
<dbReference type="HOGENOM" id="CLU_1512013_0_0_1"/>